<keyword evidence="1" id="KW-0472">Membrane</keyword>
<protein>
    <recommendedName>
        <fullName evidence="3">Metal-dependent hydrolase</fullName>
    </recommendedName>
</protein>
<name>A0A382LGU2_9ZZZZ</name>
<feature type="non-terminal residue" evidence="2">
    <location>
        <position position="1"/>
    </location>
</feature>
<accession>A0A382LGU2</accession>
<dbReference type="EMBL" id="UINC01086026">
    <property type="protein sequence ID" value="SVC34101.1"/>
    <property type="molecule type" value="Genomic_DNA"/>
</dbReference>
<feature type="transmembrane region" description="Helical" evidence="1">
    <location>
        <begin position="43"/>
        <end position="69"/>
    </location>
</feature>
<evidence type="ECO:0008006" key="3">
    <source>
        <dbReference type="Google" id="ProtNLM"/>
    </source>
</evidence>
<keyword evidence="1" id="KW-0812">Transmembrane</keyword>
<dbReference type="Pfam" id="PF04307">
    <property type="entry name" value="YdjM"/>
    <property type="match status" value="1"/>
</dbReference>
<dbReference type="PANTHER" id="PTHR40031:SF1">
    <property type="entry name" value="MEMBRANE-BOUND METAL-DEPENDENT HYDROLASE"/>
    <property type="match status" value="1"/>
</dbReference>
<sequence length="284" mass="32422">DPLLFLEYHRQFTHALIFIPVGALLVTAIMHRIIARGLSFRQAYLSCLIGYATHGLLDACTTYGTLLFWPFSDARIAWNNISIIDPLFTLPILALIILGVRSKSPNYARLAAVWGLAYLLIGISQRDRAEEAAYLLAESRGHEPIRLEAKPGFANLLLWKTVYETGGRYYIDAIRVGFANKSYPGTSAEKLDVRRHFPWLNPDTQQAADIERFRWFSNDYLAVDPRARNRVIDVRYSVVPNEIDALWAVDLDPEKPGDAHITWRSLRRQTAAQTSRWWHMLTAP</sequence>
<dbReference type="AlphaFoldDB" id="A0A382LGU2"/>
<reference evidence="2" key="1">
    <citation type="submission" date="2018-05" db="EMBL/GenBank/DDBJ databases">
        <authorList>
            <person name="Lanie J.A."/>
            <person name="Ng W.-L."/>
            <person name="Kazmierczak K.M."/>
            <person name="Andrzejewski T.M."/>
            <person name="Davidsen T.M."/>
            <person name="Wayne K.J."/>
            <person name="Tettelin H."/>
            <person name="Glass J.I."/>
            <person name="Rusch D."/>
            <person name="Podicherti R."/>
            <person name="Tsui H.-C.T."/>
            <person name="Winkler M.E."/>
        </authorList>
    </citation>
    <scope>NUCLEOTIDE SEQUENCE</scope>
</reference>
<dbReference type="PANTHER" id="PTHR40031">
    <property type="entry name" value="HYPOTHETICAL MEMBRANE SPANNING PROTEIN"/>
    <property type="match status" value="1"/>
</dbReference>
<feature type="transmembrane region" description="Helical" evidence="1">
    <location>
        <begin position="12"/>
        <end position="31"/>
    </location>
</feature>
<feature type="transmembrane region" description="Helical" evidence="1">
    <location>
        <begin position="81"/>
        <end position="100"/>
    </location>
</feature>
<proteinExistence type="predicted"/>
<evidence type="ECO:0000313" key="2">
    <source>
        <dbReference type="EMBL" id="SVC34101.1"/>
    </source>
</evidence>
<evidence type="ECO:0000256" key="1">
    <source>
        <dbReference type="SAM" id="Phobius"/>
    </source>
</evidence>
<dbReference type="InterPro" id="IPR053170">
    <property type="entry name" value="Transcription_regulator"/>
</dbReference>
<gene>
    <name evidence="2" type="ORF">METZ01_LOCUS286955</name>
</gene>
<keyword evidence="1" id="KW-1133">Transmembrane helix</keyword>
<organism evidence="2">
    <name type="scientific">marine metagenome</name>
    <dbReference type="NCBI Taxonomy" id="408172"/>
    <lineage>
        <taxon>unclassified sequences</taxon>
        <taxon>metagenomes</taxon>
        <taxon>ecological metagenomes</taxon>
    </lineage>
</organism>
<dbReference type="InterPro" id="IPR007404">
    <property type="entry name" value="YdjM-like"/>
</dbReference>